<dbReference type="RefSeq" id="WP_378248237.1">
    <property type="nucleotide sequence ID" value="NZ_JBHSKF010000006.1"/>
</dbReference>
<accession>A0ABW0EPY4</accession>
<protein>
    <submittedName>
        <fullName evidence="1">DNA glycosylase AlkZ-like family protein</fullName>
    </submittedName>
</protein>
<dbReference type="PANTHER" id="PTHR38479">
    <property type="entry name" value="LMO0824 PROTEIN"/>
    <property type="match status" value="1"/>
</dbReference>
<dbReference type="PANTHER" id="PTHR38479:SF2">
    <property type="entry name" value="WINGED HELIX DNA-BINDING DOMAIN-CONTAINING PROTEIN"/>
    <property type="match status" value="1"/>
</dbReference>
<dbReference type="Proteomes" id="UP001596157">
    <property type="component" value="Unassembled WGS sequence"/>
</dbReference>
<proteinExistence type="predicted"/>
<evidence type="ECO:0000313" key="2">
    <source>
        <dbReference type="Proteomes" id="UP001596157"/>
    </source>
</evidence>
<name>A0ABW0EPY4_9PSEU</name>
<organism evidence="1 2">
    <name type="scientific">Actinokineospora guangxiensis</name>
    <dbReference type="NCBI Taxonomy" id="1490288"/>
    <lineage>
        <taxon>Bacteria</taxon>
        <taxon>Bacillati</taxon>
        <taxon>Actinomycetota</taxon>
        <taxon>Actinomycetes</taxon>
        <taxon>Pseudonocardiales</taxon>
        <taxon>Pseudonocardiaceae</taxon>
        <taxon>Actinokineospora</taxon>
    </lineage>
</organism>
<dbReference type="InterPro" id="IPR009351">
    <property type="entry name" value="AlkZ-like"/>
</dbReference>
<keyword evidence="2" id="KW-1185">Reference proteome</keyword>
<sequence length="371" mass="39816">MPGADIPREQVMAWRIARHGLHRDTSTLTALRVLDLGVQEALAGSHRVALAARLPTGATLHDPGLALVWAQRGAPHLLRRAELPTHAARLYPHNDADAAARLGTPFTRSLRAAHIAPLAAFARAAAALRHVVREEIPRAQASTEMTAALPPAYSADCAPCACRHVFGSVFQAAGIAAGVEVLSGRPARLAPLPNRHDLPETAAGDLVADYLAVHGPATPGDLAGYLDTTHTVVKKTMWPAHLVTVRVHGRDTFLPEPDIAELLDAPDATEIVRLLPPMDPLLQGRDRELLVPDPQRRKQVWRIIGNPGAVLAGAEIAGMWRPKVSGKRLDITVTMFDTTPARVRTAVETEADTVAAARGLESARVRFDQPT</sequence>
<dbReference type="EMBL" id="JBHSKF010000006">
    <property type="protein sequence ID" value="MFC5288385.1"/>
    <property type="molecule type" value="Genomic_DNA"/>
</dbReference>
<evidence type="ECO:0000313" key="1">
    <source>
        <dbReference type="EMBL" id="MFC5288385.1"/>
    </source>
</evidence>
<dbReference type="Pfam" id="PF06224">
    <property type="entry name" value="AlkZ-like"/>
    <property type="match status" value="1"/>
</dbReference>
<reference evidence="2" key="1">
    <citation type="journal article" date="2019" name="Int. J. Syst. Evol. Microbiol.">
        <title>The Global Catalogue of Microorganisms (GCM) 10K type strain sequencing project: providing services to taxonomists for standard genome sequencing and annotation.</title>
        <authorList>
            <consortium name="The Broad Institute Genomics Platform"/>
            <consortium name="The Broad Institute Genome Sequencing Center for Infectious Disease"/>
            <person name="Wu L."/>
            <person name="Ma J."/>
        </authorList>
    </citation>
    <scope>NUCLEOTIDE SEQUENCE [LARGE SCALE GENOMIC DNA]</scope>
    <source>
        <strain evidence="2">CCUG 59778</strain>
    </source>
</reference>
<comment type="caution">
    <text evidence="1">The sequence shown here is derived from an EMBL/GenBank/DDBJ whole genome shotgun (WGS) entry which is preliminary data.</text>
</comment>
<gene>
    <name evidence="1" type="ORF">ACFPM7_15090</name>
</gene>